<dbReference type="EMBL" id="BQKI01000007">
    <property type="protein sequence ID" value="GJM98319.1"/>
    <property type="molecule type" value="Genomic_DNA"/>
</dbReference>
<protein>
    <recommendedName>
        <fullName evidence="2">Atos-like conserved domain-containing protein</fullName>
    </recommendedName>
</protein>
<feature type="domain" description="Atos-like conserved" evidence="2">
    <location>
        <begin position="364"/>
        <end position="423"/>
    </location>
</feature>
<feature type="region of interest" description="Disordered" evidence="1">
    <location>
        <begin position="590"/>
        <end position="615"/>
    </location>
</feature>
<evidence type="ECO:0000259" key="2">
    <source>
        <dbReference type="SMART" id="SM01177"/>
    </source>
</evidence>
<reference evidence="3" key="1">
    <citation type="journal article" date="2018" name="DNA Res.">
        <title>Multiple hybrid de novo genome assembly of finger millet, an orphan allotetraploid crop.</title>
        <authorList>
            <person name="Hatakeyama M."/>
            <person name="Aluri S."/>
            <person name="Balachadran M.T."/>
            <person name="Sivarajan S.R."/>
            <person name="Patrignani A."/>
            <person name="Gruter S."/>
            <person name="Poveda L."/>
            <person name="Shimizu-Inatsugi R."/>
            <person name="Baeten J."/>
            <person name="Francoijs K.J."/>
            <person name="Nataraja K.N."/>
            <person name="Reddy Y.A.N."/>
            <person name="Phadnis S."/>
            <person name="Ravikumar R.L."/>
            <person name="Schlapbach R."/>
            <person name="Sreeman S.M."/>
            <person name="Shimizu K.K."/>
        </authorList>
    </citation>
    <scope>NUCLEOTIDE SEQUENCE</scope>
</reference>
<feature type="region of interest" description="Disordered" evidence="1">
    <location>
        <begin position="433"/>
        <end position="457"/>
    </location>
</feature>
<keyword evidence="4" id="KW-1185">Reference proteome</keyword>
<dbReference type="InterPro" id="IPR033473">
    <property type="entry name" value="Atos-like_C"/>
</dbReference>
<evidence type="ECO:0000313" key="4">
    <source>
        <dbReference type="Proteomes" id="UP001054889"/>
    </source>
</evidence>
<accession>A0AAV5CJV9</accession>
<evidence type="ECO:0000313" key="3">
    <source>
        <dbReference type="EMBL" id="GJM98319.1"/>
    </source>
</evidence>
<name>A0AAV5CJV9_ELECO</name>
<feature type="compositionally biased region" description="Basic and acidic residues" evidence="1">
    <location>
        <begin position="312"/>
        <end position="322"/>
    </location>
</feature>
<evidence type="ECO:0000256" key="1">
    <source>
        <dbReference type="SAM" id="MobiDB-lite"/>
    </source>
</evidence>
<dbReference type="InterPro" id="IPR025261">
    <property type="entry name" value="Atos-like_cons_dom"/>
</dbReference>
<organism evidence="3 4">
    <name type="scientific">Eleusine coracana subsp. coracana</name>
    <dbReference type="NCBI Taxonomy" id="191504"/>
    <lineage>
        <taxon>Eukaryota</taxon>
        <taxon>Viridiplantae</taxon>
        <taxon>Streptophyta</taxon>
        <taxon>Embryophyta</taxon>
        <taxon>Tracheophyta</taxon>
        <taxon>Spermatophyta</taxon>
        <taxon>Magnoliopsida</taxon>
        <taxon>Liliopsida</taxon>
        <taxon>Poales</taxon>
        <taxon>Poaceae</taxon>
        <taxon>PACMAD clade</taxon>
        <taxon>Chloridoideae</taxon>
        <taxon>Cynodonteae</taxon>
        <taxon>Eleusininae</taxon>
        <taxon>Eleusine</taxon>
    </lineage>
</organism>
<comment type="caution">
    <text evidence="3">The sequence shown here is derived from an EMBL/GenBank/DDBJ whole genome shotgun (WGS) entry which is preliminary data.</text>
</comment>
<feature type="region of interest" description="Disordered" evidence="1">
    <location>
        <begin position="312"/>
        <end position="336"/>
    </location>
</feature>
<dbReference type="SMART" id="SM01177">
    <property type="entry name" value="DUF4210"/>
    <property type="match status" value="1"/>
</dbReference>
<sequence>MSAPAISPRFNGTDSSGLDRLPVGTSSSMAFTCPSICDLKRKAALDTTNGFDSHFSTSPAIDGHSAFQGLTPDSRDINYKSCPKFGSTVQMPAMRVLGFDSGVFSSVKGSDIMVADKMHSSLVINSSSSVEQHGPQARKRVLSPLTNVLPGGKFHGEVLNIGSGDAKNQHTNSIRHLFSSGLHDSKKANTATLDSYDSPSWPALRYFNQRTENCFTDGPLLEGREFFSSSHCIGAETIVNPSRVAIPPVRLSHSPPLTLSPLGPKWIHRIRTARAYQDLTRATENDHLDLNDIERPNHGNYSEYAGRIGTREGKSSDFHDGFDSITPTRSSHRRYRNWGPESAPVSPHMRCIRSLSLLPVRRSLVGSFEESLLSGRYSCGKDNQSIDGFLAILNVTGGNFSPPTQKLPFTVSSIDEDSSLLYYSSIDLVGRLSTNNSKSPKSKRGLGNDDSRSARSRLRIPVKGRIQLVVSNPEKTPLHTFFCSYDLSDMPAGTKAVNRGRTATQLMNQKRELGEKKSCCRSSKVNDSSAGRVLRYALHLRFLSPFSKKSRSRQQCKSDISKLESHNSETQEERRFYLYNDIRVVFPQRHSDSDEGELRVEHDFPEDPKYFDISN</sequence>
<dbReference type="AlphaFoldDB" id="A0AAV5CJV9"/>
<dbReference type="PANTHER" id="PTHR13199:SF19">
    <property type="entry name" value="OS09G0509400 PROTEIN"/>
    <property type="match status" value="1"/>
</dbReference>
<proteinExistence type="predicted"/>
<dbReference type="InterPro" id="IPR051506">
    <property type="entry name" value="ATOS_Transcription_Regulators"/>
</dbReference>
<reference evidence="3" key="2">
    <citation type="submission" date="2021-12" db="EMBL/GenBank/DDBJ databases">
        <title>Resequencing data analysis of finger millet.</title>
        <authorList>
            <person name="Hatakeyama M."/>
            <person name="Aluri S."/>
            <person name="Balachadran M.T."/>
            <person name="Sivarajan S.R."/>
            <person name="Poveda L."/>
            <person name="Shimizu-Inatsugi R."/>
            <person name="Schlapbach R."/>
            <person name="Sreeman S.M."/>
            <person name="Shimizu K.K."/>
        </authorList>
    </citation>
    <scope>NUCLEOTIDE SEQUENCE</scope>
</reference>
<dbReference type="Pfam" id="PF13889">
    <property type="entry name" value="Chromosome_seg"/>
    <property type="match status" value="1"/>
</dbReference>
<dbReference type="PANTHER" id="PTHR13199">
    <property type="entry name" value="GH03947P"/>
    <property type="match status" value="1"/>
</dbReference>
<dbReference type="Proteomes" id="UP001054889">
    <property type="component" value="Unassembled WGS sequence"/>
</dbReference>
<gene>
    <name evidence="3" type="primary">ga15315</name>
    <name evidence="3" type="ORF">PR202_ga15315</name>
</gene>